<evidence type="ECO:0000313" key="2">
    <source>
        <dbReference type="EMBL" id="GBM97868.1"/>
    </source>
</evidence>
<dbReference type="Pfam" id="PF03184">
    <property type="entry name" value="DDE_1"/>
    <property type="match status" value="1"/>
</dbReference>
<name>A0A4Y2K7L1_ARAVE</name>
<reference evidence="2 3" key="1">
    <citation type="journal article" date="2019" name="Sci. Rep.">
        <title>Orb-weaving spider Araneus ventricosus genome elucidates the spidroin gene catalogue.</title>
        <authorList>
            <person name="Kono N."/>
            <person name="Nakamura H."/>
            <person name="Ohtoshi R."/>
            <person name="Moran D.A.P."/>
            <person name="Shinohara A."/>
            <person name="Yoshida Y."/>
            <person name="Fujiwara M."/>
            <person name="Mori M."/>
            <person name="Tomita M."/>
            <person name="Arakawa K."/>
        </authorList>
    </citation>
    <scope>NUCLEOTIDE SEQUENCE [LARGE SCALE GENOMIC DNA]</scope>
</reference>
<comment type="caution">
    <text evidence="2">The sequence shown here is derived from an EMBL/GenBank/DDBJ whole genome shotgun (WGS) entry which is preliminary data.</text>
</comment>
<evidence type="ECO:0000259" key="1">
    <source>
        <dbReference type="Pfam" id="PF03184"/>
    </source>
</evidence>
<gene>
    <name evidence="2" type="ORF">AVEN_185577_1</name>
</gene>
<protein>
    <recommendedName>
        <fullName evidence="1">DDE-1 domain-containing protein</fullName>
    </recommendedName>
</protein>
<dbReference type="GO" id="GO:0003676">
    <property type="term" value="F:nucleic acid binding"/>
    <property type="evidence" value="ECO:0007669"/>
    <property type="project" value="InterPro"/>
</dbReference>
<sequence>MIWTSNNKVLVTRELFTDRINEVFAPSVKKYLLQMNLPLHALLIMDNAPVQPPDLQDDLYEEFKFIKSQFLPTNTTPSLQPMDQQVISNFKKLYTKALFKHCFEKLWLKSVVECDFEESETVSEEPEVNKILSFAKIMGLKMDKNDIHEPVEEQNQEFTTEELVEFQCASQQDTVEESLSEEVIVKQQSSSTIRKMLKAWETAVSYIEKA</sequence>
<feature type="domain" description="DDE-1" evidence="1">
    <location>
        <begin position="3"/>
        <end position="105"/>
    </location>
</feature>
<dbReference type="OrthoDB" id="6417719at2759"/>
<dbReference type="EMBL" id="BGPR01004277">
    <property type="protein sequence ID" value="GBM97868.1"/>
    <property type="molecule type" value="Genomic_DNA"/>
</dbReference>
<dbReference type="InterPro" id="IPR004875">
    <property type="entry name" value="DDE_SF_endonuclease_dom"/>
</dbReference>
<evidence type="ECO:0000313" key="3">
    <source>
        <dbReference type="Proteomes" id="UP000499080"/>
    </source>
</evidence>
<dbReference type="AlphaFoldDB" id="A0A4Y2K7L1"/>
<dbReference type="Proteomes" id="UP000499080">
    <property type="component" value="Unassembled WGS sequence"/>
</dbReference>
<organism evidence="2 3">
    <name type="scientific">Araneus ventricosus</name>
    <name type="common">Orbweaver spider</name>
    <name type="synonym">Epeira ventricosa</name>
    <dbReference type="NCBI Taxonomy" id="182803"/>
    <lineage>
        <taxon>Eukaryota</taxon>
        <taxon>Metazoa</taxon>
        <taxon>Ecdysozoa</taxon>
        <taxon>Arthropoda</taxon>
        <taxon>Chelicerata</taxon>
        <taxon>Arachnida</taxon>
        <taxon>Araneae</taxon>
        <taxon>Araneomorphae</taxon>
        <taxon>Entelegynae</taxon>
        <taxon>Araneoidea</taxon>
        <taxon>Araneidae</taxon>
        <taxon>Araneus</taxon>
    </lineage>
</organism>
<accession>A0A4Y2K7L1</accession>
<proteinExistence type="predicted"/>
<keyword evidence="3" id="KW-1185">Reference proteome</keyword>